<dbReference type="EMBL" id="MU001632">
    <property type="protein sequence ID" value="KAF2486533.1"/>
    <property type="molecule type" value="Genomic_DNA"/>
</dbReference>
<evidence type="ECO:0008006" key="6">
    <source>
        <dbReference type="Google" id="ProtNLM"/>
    </source>
</evidence>
<name>A0A6A6Q4F4_9PEZI</name>
<sequence>MLDVPWRAMPSSCLKQHLRHIILRTRVNYSPQCRRGFQTSTRYRQDDAGADKVFLRSNAVDDRRRARYRLAYPLGRVVGQPGRRQRQTTETLKIASMQQPFDVVVMRDMPEAKKSKSAEITPTSPPALNLSSGISTSGEEPTQEEINESIEALRPQFSILDQHEFDRLVAELVKGYNRKQLAAYLAAATRPVDSTAGERESTSRRRATVWRPVMSSPPEESTEIAKGKMGKGKMKHLANQILRAAWNVRIDAEEQRLGLISLPLEDWQSRYLFSRASPNGQFVYEQLIQSPLLLRASRITQNIHQGLMHVTARRQDAEEIITLIEAGLRDVGRLDLSLAPFKSILETQKPDSAQGIAQLFPPSVLAEIERHSSSILQPDFDGRVLRIHARSEMEREYAQRLFLSRLPLHAPSAITSLSLGKNEAKWTQHDGLAVEPTANLPFRHHGTQFFRPTAVARTMKDVSDAPIRAHAKKLCDDIATAVRASDTRALPGDKIPDSSYWERPHAATAPNQELQLCKILNPLPTQAQRGKKKVGKPERQPLQATAIQYEVPGLNTLLSYFQPAKAQQYAFDDAFLKSPTLVAHFIPSPFTSAGVTVLQHTPRIQLHFDYADGADGQSLHLSRMQATFQHAFNRIPLLNDTSDLQLVKWHSLTAQREQAEQDTEIARFTRTLRHSVSAGSGALVGDPTVKFKIPSHFLRQDSAGQEDVEVEYVFERFEQRQSADLVPARDDEILQTAKDELRQMVDGWPASARLRYSEWQSGVVGGSGKGVSLIIDEAAHGEMHAGERRKRDVALMATALGLTRCLTLATAREISPLSAMNRR</sequence>
<evidence type="ECO:0000259" key="2">
    <source>
        <dbReference type="Pfam" id="PF20776"/>
    </source>
</evidence>
<protein>
    <recommendedName>
        <fullName evidence="6">Mitochondrial inner-membrane-bound regulator-domain-containing protein</fullName>
    </recommendedName>
</protein>
<dbReference type="Pfam" id="PF20778">
    <property type="entry name" value="SLS1_C"/>
    <property type="match status" value="1"/>
</dbReference>
<feature type="compositionally biased region" description="Polar residues" evidence="1">
    <location>
        <begin position="129"/>
        <end position="140"/>
    </location>
</feature>
<evidence type="ECO:0000313" key="4">
    <source>
        <dbReference type="EMBL" id="KAF2486533.1"/>
    </source>
</evidence>
<dbReference type="Pfam" id="PF20776">
    <property type="entry name" value="SLS1_N"/>
    <property type="match status" value="1"/>
</dbReference>
<keyword evidence="5" id="KW-1185">Reference proteome</keyword>
<dbReference type="InterPro" id="IPR048400">
    <property type="entry name" value="SLS1_N"/>
</dbReference>
<feature type="domain" description="SLS1 C-terminal" evidence="3">
    <location>
        <begin position="487"/>
        <end position="780"/>
    </location>
</feature>
<accession>A0A6A6Q4F4</accession>
<evidence type="ECO:0000313" key="5">
    <source>
        <dbReference type="Proteomes" id="UP000799767"/>
    </source>
</evidence>
<evidence type="ECO:0000259" key="3">
    <source>
        <dbReference type="Pfam" id="PF20778"/>
    </source>
</evidence>
<dbReference type="OrthoDB" id="5392646at2759"/>
<evidence type="ECO:0000256" key="1">
    <source>
        <dbReference type="SAM" id="MobiDB-lite"/>
    </source>
</evidence>
<reference evidence="4" key="1">
    <citation type="journal article" date="2020" name="Stud. Mycol.">
        <title>101 Dothideomycetes genomes: a test case for predicting lifestyles and emergence of pathogens.</title>
        <authorList>
            <person name="Haridas S."/>
            <person name="Albert R."/>
            <person name="Binder M."/>
            <person name="Bloem J."/>
            <person name="Labutti K."/>
            <person name="Salamov A."/>
            <person name="Andreopoulos B."/>
            <person name="Baker S."/>
            <person name="Barry K."/>
            <person name="Bills G."/>
            <person name="Bluhm B."/>
            <person name="Cannon C."/>
            <person name="Castanera R."/>
            <person name="Culley D."/>
            <person name="Daum C."/>
            <person name="Ezra D."/>
            <person name="Gonzalez J."/>
            <person name="Henrissat B."/>
            <person name="Kuo A."/>
            <person name="Liang C."/>
            <person name="Lipzen A."/>
            <person name="Lutzoni F."/>
            <person name="Magnuson J."/>
            <person name="Mondo S."/>
            <person name="Nolan M."/>
            <person name="Ohm R."/>
            <person name="Pangilinan J."/>
            <person name="Park H.-J."/>
            <person name="Ramirez L."/>
            <person name="Alfaro M."/>
            <person name="Sun H."/>
            <person name="Tritt A."/>
            <person name="Yoshinaga Y."/>
            <person name="Zwiers L.-H."/>
            <person name="Turgeon B."/>
            <person name="Goodwin S."/>
            <person name="Spatafora J."/>
            <person name="Crous P."/>
            <person name="Grigoriev I."/>
        </authorList>
    </citation>
    <scope>NUCLEOTIDE SEQUENCE</scope>
    <source>
        <strain evidence="4">CBS 113389</strain>
    </source>
</reference>
<dbReference type="Proteomes" id="UP000799767">
    <property type="component" value="Unassembled WGS sequence"/>
</dbReference>
<dbReference type="InterPro" id="IPR048401">
    <property type="entry name" value="SLS1_C"/>
</dbReference>
<gene>
    <name evidence="4" type="ORF">BDY17DRAFT_291664</name>
</gene>
<organism evidence="4 5">
    <name type="scientific">Neohortaea acidophila</name>
    <dbReference type="NCBI Taxonomy" id="245834"/>
    <lineage>
        <taxon>Eukaryota</taxon>
        <taxon>Fungi</taxon>
        <taxon>Dikarya</taxon>
        <taxon>Ascomycota</taxon>
        <taxon>Pezizomycotina</taxon>
        <taxon>Dothideomycetes</taxon>
        <taxon>Dothideomycetidae</taxon>
        <taxon>Mycosphaerellales</taxon>
        <taxon>Teratosphaeriaceae</taxon>
        <taxon>Neohortaea</taxon>
    </lineage>
</organism>
<feature type="region of interest" description="Disordered" evidence="1">
    <location>
        <begin position="115"/>
        <end position="140"/>
    </location>
</feature>
<dbReference type="AlphaFoldDB" id="A0A6A6Q4F4"/>
<dbReference type="GeneID" id="54473702"/>
<dbReference type="RefSeq" id="XP_033593102.1">
    <property type="nucleotide sequence ID" value="XM_033732700.1"/>
</dbReference>
<proteinExistence type="predicted"/>
<feature type="domain" description="SLS1 N-terminal" evidence="2">
    <location>
        <begin position="139"/>
        <end position="250"/>
    </location>
</feature>